<sequence length="300" mass="32909">MDLNLLRVLDALLWESSVTRAAERLGTSPPAISRALARLRRQAGDPLLVRAGQGLVPTQRALDIREKLSALLAEADEILGPGTQFDPSTLRRAFTVQAADLFVSSLTEPLLRRLNDEAPGVDVVFMPEALEDTDGLRRGDIDLELGVLGHLDPETRHTSLTRTELLGVARCDNPLFDAEIDVRRFADADHIGTSRRGKTHGPIDTALAARGMRRRVRVVVPNHTSALLLAGSTDLVALTTAHWNSTIGSLGMRTFAIPLDLPPLEIGMAWHPRTDADAAHRWFRQHVAATFRSIIETRSD</sequence>
<keyword evidence="3" id="KW-0238">DNA-binding</keyword>
<dbReference type="PANTHER" id="PTHR30118:SF15">
    <property type="entry name" value="TRANSCRIPTIONAL REGULATORY PROTEIN"/>
    <property type="match status" value="1"/>
</dbReference>
<evidence type="ECO:0000313" key="6">
    <source>
        <dbReference type="EMBL" id="BCK52957.1"/>
    </source>
</evidence>
<dbReference type="SUPFAM" id="SSF46785">
    <property type="entry name" value="Winged helix' DNA-binding domain"/>
    <property type="match status" value="1"/>
</dbReference>
<dbReference type="InterPro" id="IPR036390">
    <property type="entry name" value="WH_DNA-bd_sf"/>
</dbReference>
<evidence type="ECO:0000256" key="1">
    <source>
        <dbReference type="ARBA" id="ARBA00009437"/>
    </source>
</evidence>
<dbReference type="CDD" id="cd08460">
    <property type="entry name" value="PBP2_DntR_like_1"/>
    <property type="match status" value="1"/>
</dbReference>
<evidence type="ECO:0000256" key="2">
    <source>
        <dbReference type="ARBA" id="ARBA00023015"/>
    </source>
</evidence>
<dbReference type="RefSeq" id="WP_187686582.1">
    <property type="nucleotide sequence ID" value="NZ_AP023396.1"/>
</dbReference>
<dbReference type="GO" id="GO:0003677">
    <property type="term" value="F:DNA binding"/>
    <property type="evidence" value="ECO:0007669"/>
    <property type="project" value="UniProtKB-KW"/>
</dbReference>
<dbReference type="GO" id="GO:0003700">
    <property type="term" value="F:DNA-binding transcription factor activity"/>
    <property type="evidence" value="ECO:0007669"/>
    <property type="project" value="InterPro"/>
</dbReference>
<dbReference type="InterPro" id="IPR005119">
    <property type="entry name" value="LysR_subst-bd"/>
</dbReference>
<gene>
    <name evidence="6" type="ORF">NWFMUON74_07290</name>
</gene>
<reference evidence="6 7" key="1">
    <citation type="submission" date="2020-08" db="EMBL/GenBank/DDBJ databases">
        <title>Genome Sequencing of Nocardia wallacei strain FMUON74 and assembly.</title>
        <authorList>
            <person name="Toyokawa M."/>
            <person name="Uesaka K."/>
        </authorList>
    </citation>
    <scope>NUCLEOTIDE SEQUENCE [LARGE SCALE GENOMIC DNA]</scope>
    <source>
        <strain evidence="6 7">FMUON74</strain>
    </source>
</reference>
<dbReference type="Pfam" id="PF00126">
    <property type="entry name" value="HTH_1"/>
    <property type="match status" value="1"/>
</dbReference>
<evidence type="ECO:0000313" key="7">
    <source>
        <dbReference type="Proteomes" id="UP000516173"/>
    </source>
</evidence>
<dbReference type="PROSITE" id="PS50931">
    <property type="entry name" value="HTH_LYSR"/>
    <property type="match status" value="1"/>
</dbReference>
<dbReference type="GeneID" id="80345351"/>
<keyword evidence="2" id="KW-0805">Transcription regulation</keyword>
<dbReference type="SUPFAM" id="SSF53850">
    <property type="entry name" value="Periplasmic binding protein-like II"/>
    <property type="match status" value="1"/>
</dbReference>
<organism evidence="6 7">
    <name type="scientific">Nocardia wallacei</name>
    <dbReference type="NCBI Taxonomy" id="480035"/>
    <lineage>
        <taxon>Bacteria</taxon>
        <taxon>Bacillati</taxon>
        <taxon>Actinomycetota</taxon>
        <taxon>Actinomycetes</taxon>
        <taxon>Mycobacteriales</taxon>
        <taxon>Nocardiaceae</taxon>
        <taxon>Nocardia</taxon>
    </lineage>
</organism>
<dbReference type="InterPro" id="IPR050389">
    <property type="entry name" value="LysR-type_TF"/>
</dbReference>
<evidence type="ECO:0000259" key="5">
    <source>
        <dbReference type="PROSITE" id="PS50931"/>
    </source>
</evidence>
<comment type="similarity">
    <text evidence="1">Belongs to the LysR transcriptional regulatory family.</text>
</comment>
<dbReference type="InterPro" id="IPR000847">
    <property type="entry name" value="LysR_HTH_N"/>
</dbReference>
<dbReference type="KEGG" id="nwl:NWFMUON74_07290"/>
<dbReference type="Gene3D" id="3.40.190.10">
    <property type="entry name" value="Periplasmic binding protein-like II"/>
    <property type="match status" value="2"/>
</dbReference>
<feature type="domain" description="HTH lysR-type" evidence="5">
    <location>
        <begin position="1"/>
        <end position="58"/>
    </location>
</feature>
<evidence type="ECO:0000256" key="3">
    <source>
        <dbReference type="ARBA" id="ARBA00023125"/>
    </source>
</evidence>
<dbReference type="InterPro" id="IPR036388">
    <property type="entry name" value="WH-like_DNA-bd_sf"/>
</dbReference>
<dbReference type="EMBL" id="AP023396">
    <property type="protein sequence ID" value="BCK52957.1"/>
    <property type="molecule type" value="Genomic_DNA"/>
</dbReference>
<evidence type="ECO:0000256" key="4">
    <source>
        <dbReference type="ARBA" id="ARBA00023163"/>
    </source>
</evidence>
<dbReference type="Pfam" id="PF03466">
    <property type="entry name" value="LysR_substrate"/>
    <property type="match status" value="1"/>
</dbReference>
<keyword evidence="7" id="KW-1185">Reference proteome</keyword>
<dbReference type="AlphaFoldDB" id="A0A7G1KCI7"/>
<name>A0A7G1KCI7_9NOCA</name>
<dbReference type="Proteomes" id="UP000516173">
    <property type="component" value="Chromosome"/>
</dbReference>
<keyword evidence="4" id="KW-0804">Transcription</keyword>
<dbReference type="Gene3D" id="1.10.10.10">
    <property type="entry name" value="Winged helix-like DNA-binding domain superfamily/Winged helix DNA-binding domain"/>
    <property type="match status" value="1"/>
</dbReference>
<protein>
    <submittedName>
        <fullName evidence="6">Putative transcriptional regulator, LysR family protein</fullName>
    </submittedName>
</protein>
<accession>A0A7G1KCI7</accession>
<dbReference type="PANTHER" id="PTHR30118">
    <property type="entry name" value="HTH-TYPE TRANSCRIPTIONAL REGULATOR LEUO-RELATED"/>
    <property type="match status" value="1"/>
</dbReference>
<proteinExistence type="inferred from homology"/>